<dbReference type="InterPro" id="IPR000719">
    <property type="entry name" value="Prot_kinase_dom"/>
</dbReference>
<dbReference type="Gene3D" id="3.30.200.20">
    <property type="entry name" value="Phosphorylase Kinase, domain 1"/>
    <property type="match status" value="1"/>
</dbReference>
<dbReference type="Proteomes" id="UP001152795">
    <property type="component" value="Unassembled WGS sequence"/>
</dbReference>
<sequence>MDDSDGALLEENEATQIFYAKYKPKEKLGAGLSSVVRKCVHKASGQEYAVKIVDKLSDHGSCDIGEVTKNEADILKTLSGHKNISGESRDGVHKVKGTVTEIFE</sequence>
<accession>A0A7D9HAS5</accession>
<dbReference type="OrthoDB" id="419455at2759"/>
<proteinExistence type="predicted"/>
<dbReference type="SUPFAM" id="SSF56112">
    <property type="entry name" value="Protein kinase-like (PK-like)"/>
    <property type="match status" value="1"/>
</dbReference>
<dbReference type="PROSITE" id="PS00107">
    <property type="entry name" value="PROTEIN_KINASE_ATP"/>
    <property type="match status" value="1"/>
</dbReference>
<dbReference type="AlphaFoldDB" id="A0A7D9HAS5"/>
<keyword evidence="2" id="KW-1185">Reference proteome</keyword>
<dbReference type="Pfam" id="PF00069">
    <property type="entry name" value="Pkinase"/>
    <property type="match status" value="1"/>
</dbReference>
<comment type="caution">
    <text evidence="1">The sequence shown here is derived from an EMBL/GenBank/DDBJ whole genome shotgun (WGS) entry which is preliminary data.</text>
</comment>
<dbReference type="InterPro" id="IPR017441">
    <property type="entry name" value="Protein_kinase_ATP_BS"/>
</dbReference>
<gene>
    <name evidence="1" type="ORF">PACLA_8A082996</name>
</gene>
<keyword evidence="1" id="KW-0418">Kinase</keyword>
<name>A0A7D9HAS5_PARCT</name>
<organism evidence="1 2">
    <name type="scientific">Paramuricea clavata</name>
    <name type="common">Red gorgonian</name>
    <name type="synonym">Violescent sea-whip</name>
    <dbReference type="NCBI Taxonomy" id="317549"/>
    <lineage>
        <taxon>Eukaryota</taxon>
        <taxon>Metazoa</taxon>
        <taxon>Cnidaria</taxon>
        <taxon>Anthozoa</taxon>
        <taxon>Octocorallia</taxon>
        <taxon>Malacalcyonacea</taxon>
        <taxon>Plexauridae</taxon>
        <taxon>Paramuricea</taxon>
    </lineage>
</organism>
<evidence type="ECO:0000313" key="1">
    <source>
        <dbReference type="EMBL" id="CAB3978925.1"/>
    </source>
</evidence>
<dbReference type="PROSITE" id="PS50011">
    <property type="entry name" value="PROTEIN_KINASE_DOM"/>
    <property type="match status" value="1"/>
</dbReference>
<protein>
    <submittedName>
        <fullName evidence="1">Phosphorylase b kinase gamma catalytic chain, skeletal muscle heart isoform</fullName>
    </submittedName>
</protein>
<evidence type="ECO:0000313" key="2">
    <source>
        <dbReference type="Proteomes" id="UP001152795"/>
    </source>
</evidence>
<dbReference type="GO" id="GO:0005524">
    <property type="term" value="F:ATP binding"/>
    <property type="evidence" value="ECO:0007669"/>
    <property type="project" value="UniProtKB-UniRule"/>
</dbReference>
<reference evidence="1" key="1">
    <citation type="submission" date="2020-04" db="EMBL/GenBank/DDBJ databases">
        <authorList>
            <person name="Alioto T."/>
            <person name="Alioto T."/>
            <person name="Gomez Garrido J."/>
        </authorList>
    </citation>
    <scope>NUCLEOTIDE SEQUENCE</scope>
    <source>
        <strain evidence="1">A484AB</strain>
    </source>
</reference>
<dbReference type="EMBL" id="CACRXK020000152">
    <property type="protein sequence ID" value="CAB3978925.1"/>
    <property type="molecule type" value="Genomic_DNA"/>
</dbReference>
<keyword evidence="1" id="KW-0808">Transferase</keyword>
<dbReference type="GO" id="GO:0004672">
    <property type="term" value="F:protein kinase activity"/>
    <property type="evidence" value="ECO:0007669"/>
    <property type="project" value="InterPro"/>
</dbReference>
<dbReference type="InterPro" id="IPR011009">
    <property type="entry name" value="Kinase-like_dom_sf"/>
</dbReference>